<dbReference type="Proteomes" id="UP000034024">
    <property type="component" value="Chromosome"/>
</dbReference>
<dbReference type="FunFam" id="1.20.58.340:FF:000004">
    <property type="entry name" value="Magnesium transport protein CorA"/>
    <property type="match status" value="1"/>
</dbReference>
<dbReference type="AlphaFoldDB" id="A0A0F7JQH5"/>
<evidence type="ECO:0000256" key="1">
    <source>
        <dbReference type="ARBA" id="ARBA00004651"/>
    </source>
</evidence>
<dbReference type="CDD" id="cd12822">
    <property type="entry name" value="TmCorA-like"/>
    <property type="match status" value="1"/>
</dbReference>
<comment type="similarity">
    <text evidence="2">Belongs to the CorA metal ion transporter (MIT) (TC 1.A.35) family.</text>
</comment>
<dbReference type="Gene3D" id="1.20.58.340">
    <property type="entry name" value="Magnesium transport protein CorA, transmembrane region"/>
    <property type="match status" value="2"/>
</dbReference>
<dbReference type="EMBL" id="CP011389">
    <property type="protein sequence ID" value="AKH17038.1"/>
    <property type="molecule type" value="Genomic_DNA"/>
</dbReference>
<protein>
    <submittedName>
        <fullName evidence="14">Magnesium transporter</fullName>
    </submittedName>
</protein>
<dbReference type="GO" id="GO:0050897">
    <property type="term" value="F:cobalt ion binding"/>
    <property type="evidence" value="ECO:0007669"/>
    <property type="project" value="TreeGrafter"/>
</dbReference>
<keyword evidence="12" id="KW-0175">Coiled coil</keyword>
<proteinExistence type="inferred from homology"/>
<evidence type="ECO:0000256" key="6">
    <source>
        <dbReference type="ARBA" id="ARBA00022842"/>
    </source>
</evidence>
<dbReference type="GO" id="GO:0015095">
    <property type="term" value="F:magnesium ion transmembrane transporter activity"/>
    <property type="evidence" value="ECO:0007669"/>
    <property type="project" value="TreeGrafter"/>
</dbReference>
<keyword evidence="9 13" id="KW-0472">Membrane</keyword>
<evidence type="ECO:0000256" key="5">
    <source>
        <dbReference type="ARBA" id="ARBA00022692"/>
    </source>
</evidence>
<dbReference type="GO" id="GO:0000287">
    <property type="term" value="F:magnesium ion binding"/>
    <property type="evidence" value="ECO:0007669"/>
    <property type="project" value="TreeGrafter"/>
</dbReference>
<evidence type="ECO:0000256" key="11">
    <source>
        <dbReference type="ARBA" id="ARBA00045497"/>
    </source>
</evidence>
<evidence type="ECO:0000313" key="14">
    <source>
        <dbReference type="EMBL" id="AKH17038.1"/>
    </source>
</evidence>
<dbReference type="InterPro" id="IPR045861">
    <property type="entry name" value="CorA_cytoplasmic_dom"/>
</dbReference>
<evidence type="ECO:0000256" key="10">
    <source>
        <dbReference type="ARBA" id="ARBA00034269"/>
    </source>
</evidence>
<keyword evidence="3" id="KW-0813">Transport</keyword>
<dbReference type="InterPro" id="IPR045863">
    <property type="entry name" value="CorA_TM1_TM2"/>
</dbReference>
<dbReference type="GO" id="GO:0015087">
    <property type="term" value="F:cobalt ion transmembrane transporter activity"/>
    <property type="evidence" value="ECO:0007669"/>
    <property type="project" value="TreeGrafter"/>
</dbReference>
<gene>
    <name evidence="14" type="ORF">SY84_08170</name>
</gene>
<name>A0A0F7JQH5_9DEIO</name>
<dbReference type="PANTHER" id="PTHR46494">
    <property type="entry name" value="CORA FAMILY METAL ION TRANSPORTER (EUROFUNG)"/>
    <property type="match status" value="1"/>
</dbReference>
<reference evidence="14 15" key="1">
    <citation type="submission" date="2015-01" db="EMBL/GenBank/DDBJ databases">
        <title>Deinococcus soli/N5/whole genome sequencing.</title>
        <authorList>
            <person name="Kim M.K."/>
            <person name="Srinivasan S."/>
            <person name="Lee J.-J."/>
        </authorList>
    </citation>
    <scope>NUCLEOTIDE SEQUENCE [LARGE SCALE GENOMIC DNA]</scope>
    <source>
        <strain evidence="14 15">N5</strain>
    </source>
</reference>
<dbReference type="SUPFAM" id="SSF144083">
    <property type="entry name" value="Magnesium transport protein CorA, transmembrane region"/>
    <property type="match status" value="1"/>
</dbReference>
<dbReference type="KEGG" id="dch:SY84_08170"/>
<dbReference type="Pfam" id="PF01544">
    <property type="entry name" value="CorA"/>
    <property type="match status" value="1"/>
</dbReference>
<keyword evidence="8" id="KW-0406">Ion transport</keyword>
<feature type="transmembrane region" description="Helical" evidence="13">
    <location>
        <begin position="279"/>
        <end position="299"/>
    </location>
</feature>
<keyword evidence="15" id="KW-1185">Reference proteome</keyword>
<evidence type="ECO:0000256" key="12">
    <source>
        <dbReference type="SAM" id="Coils"/>
    </source>
</evidence>
<dbReference type="GO" id="GO:0005886">
    <property type="term" value="C:plasma membrane"/>
    <property type="evidence" value="ECO:0007669"/>
    <property type="project" value="UniProtKB-SubCell"/>
</dbReference>
<organism evidence="14 15">
    <name type="scientific">Deinococcus soli</name>
    <name type="common">ex Cha et al. 2016</name>
    <dbReference type="NCBI Taxonomy" id="1309411"/>
    <lineage>
        <taxon>Bacteria</taxon>
        <taxon>Thermotogati</taxon>
        <taxon>Deinococcota</taxon>
        <taxon>Deinococci</taxon>
        <taxon>Deinococcales</taxon>
        <taxon>Deinococcaceae</taxon>
        <taxon>Deinococcus</taxon>
    </lineage>
</organism>
<accession>A0A0F7JQH5</accession>
<dbReference type="InterPro" id="IPR002523">
    <property type="entry name" value="MgTranspt_CorA/ZnTranspt_ZntB"/>
</dbReference>
<evidence type="ECO:0000256" key="4">
    <source>
        <dbReference type="ARBA" id="ARBA00022475"/>
    </source>
</evidence>
<evidence type="ECO:0000256" key="8">
    <source>
        <dbReference type="ARBA" id="ARBA00023065"/>
    </source>
</evidence>
<comment type="function">
    <text evidence="11">Mediates influx of magnesium ions. Alternates between open and closed states. Activated by low cytoplasmic Mg(2+) levels. Inactive when cytoplasmic Mg(2+) levels are high.</text>
</comment>
<dbReference type="PATRIC" id="fig|1309411.5.peg.1670"/>
<evidence type="ECO:0000313" key="15">
    <source>
        <dbReference type="Proteomes" id="UP000034024"/>
    </source>
</evidence>
<dbReference type="SUPFAM" id="SSF143865">
    <property type="entry name" value="CorA soluble domain-like"/>
    <property type="match status" value="1"/>
</dbReference>
<dbReference type="PANTHER" id="PTHR46494:SF1">
    <property type="entry name" value="CORA FAMILY METAL ION TRANSPORTER (EUROFUNG)"/>
    <property type="match status" value="1"/>
</dbReference>
<comment type="subcellular location">
    <subcellularLocation>
        <location evidence="1">Cell membrane</location>
        <topology evidence="1">Multi-pass membrane protein</topology>
    </subcellularLocation>
</comment>
<evidence type="ECO:0000256" key="13">
    <source>
        <dbReference type="SAM" id="Phobius"/>
    </source>
</evidence>
<keyword evidence="6" id="KW-0460">Magnesium</keyword>
<dbReference type="OrthoDB" id="9803416at2"/>
<keyword evidence="5 13" id="KW-0812">Transmembrane</keyword>
<dbReference type="RefSeq" id="WP_046843608.1">
    <property type="nucleotide sequence ID" value="NZ_CP011389.1"/>
</dbReference>
<keyword evidence="4" id="KW-1003">Cell membrane</keyword>
<evidence type="ECO:0000256" key="9">
    <source>
        <dbReference type="ARBA" id="ARBA00023136"/>
    </source>
</evidence>
<evidence type="ECO:0000256" key="7">
    <source>
        <dbReference type="ARBA" id="ARBA00022989"/>
    </source>
</evidence>
<comment type="catalytic activity">
    <reaction evidence="10">
        <text>Mg(2+)(in) = Mg(2+)(out)</text>
        <dbReference type="Rhea" id="RHEA:29827"/>
        <dbReference type="ChEBI" id="CHEBI:18420"/>
    </reaction>
</comment>
<keyword evidence="7 13" id="KW-1133">Transmembrane helix</keyword>
<dbReference type="Gene3D" id="3.30.460.20">
    <property type="entry name" value="CorA soluble domain-like"/>
    <property type="match status" value="1"/>
</dbReference>
<feature type="coiled-coil region" evidence="12">
    <location>
        <begin position="134"/>
        <end position="161"/>
    </location>
</feature>
<feature type="transmembrane region" description="Helical" evidence="13">
    <location>
        <begin position="247"/>
        <end position="267"/>
    </location>
</feature>
<evidence type="ECO:0000256" key="3">
    <source>
        <dbReference type="ARBA" id="ARBA00022448"/>
    </source>
</evidence>
<sequence length="305" mass="34732">MIRARRLSDGQDFPWNGEHENVWVDTQDPTPAELAALRAAFPLNRLALEDALERGHWSRAEVYPEHAFITVRSYVNPDQVDEFTERLSIFTFDHAVLTHSPGGTRALSGVWPLAGRDSVNTAQEVTYELLDHTADTFFTAADALEARVDDLEERVFQRVRENPVPHVFELKHLVSQARRLATDAREATALLGRHATCTPADLVRYRDVQDSFTRAAARFDTLRDLLTNLLDLHLNLQSQRMNEVMRTLTAVSVIFLPLTFLAGVWGMNFEFMPELRSPHGYALAWGTFLLIGAALSVYFKRRGWW</sequence>
<evidence type="ECO:0000256" key="2">
    <source>
        <dbReference type="ARBA" id="ARBA00009765"/>
    </source>
</evidence>